<sequence>MSAGAGGPAQRVLARSADWGRAPSAHNTQPWEVTADGPDTLRLGWHADRVLEVGDPTRRDLFLSLGCVAEALAIVAADLGLELRLVPAVDRASRIAAVATLHPRPDVSSVGDPTPPDASSVGEGLPPDAPSGGDARFTVPELVARRTARGRYADPPVTREEVASVAGAAGLADGVRLDVLPDDLVRATLLRADRWTFEGPATGELRDWLRLDPGDPRYVLDGLSDVAMGLNRWESAGLRLALRPTPLAVLRRTGLSRALARSATTRPVGTVVALTAPTGLPDEAVLALGRDLLRTWLAAGRSGLSAHPLSQLLDCPATEDQVSQAAGGGRSPYAVFRLGRPAQRPARSHRLTDG</sequence>
<dbReference type="EMBL" id="VFOP01000001">
    <property type="protein sequence ID" value="TQL49158.1"/>
    <property type="molecule type" value="Genomic_DNA"/>
</dbReference>
<dbReference type="Proteomes" id="UP000319516">
    <property type="component" value="Unassembled WGS sequence"/>
</dbReference>
<accession>A0A542YM42</accession>
<protein>
    <recommendedName>
        <fullName evidence="4">Nitroreductase family protein</fullName>
    </recommendedName>
</protein>
<name>A0A542YM42_9MICO</name>
<dbReference type="SUPFAM" id="SSF55469">
    <property type="entry name" value="FMN-dependent nitroreductase-like"/>
    <property type="match status" value="1"/>
</dbReference>
<dbReference type="OrthoDB" id="8156917at2"/>
<dbReference type="RefSeq" id="WP_141783450.1">
    <property type="nucleotide sequence ID" value="NZ_BAAAIK010000008.1"/>
</dbReference>
<evidence type="ECO:0000313" key="2">
    <source>
        <dbReference type="EMBL" id="TQL49158.1"/>
    </source>
</evidence>
<comment type="caution">
    <text evidence="2">The sequence shown here is derived from an EMBL/GenBank/DDBJ whole genome shotgun (WGS) entry which is preliminary data.</text>
</comment>
<dbReference type="GO" id="GO:0016491">
    <property type="term" value="F:oxidoreductase activity"/>
    <property type="evidence" value="ECO:0007669"/>
    <property type="project" value="InterPro"/>
</dbReference>
<proteinExistence type="predicted"/>
<evidence type="ECO:0000313" key="3">
    <source>
        <dbReference type="Proteomes" id="UP000319516"/>
    </source>
</evidence>
<organism evidence="2 3">
    <name type="scientific">Ornithinicoccus hortensis</name>
    <dbReference type="NCBI Taxonomy" id="82346"/>
    <lineage>
        <taxon>Bacteria</taxon>
        <taxon>Bacillati</taxon>
        <taxon>Actinomycetota</taxon>
        <taxon>Actinomycetes</taxon>
        <taxon>Micrococcales</taxon>
        <taxon>Intrasporangiaceae</taxon>
        <taxon>Ornithinicoccus</taxon>
    </lineage>
</organism>
<evidence type="ECO:0008006" key="4">
    <source>
        <dbReference type="Google" id="ProtNLM"/>
    </source>
</evidence>
<gene>
    <name evidence="2" type="ORF">FB467_0223</name>
</gene>
<reference evidence="2 3" key="1">
    <citation type="submission" date="2019-06" db="EMBL/GenBank/DDBJ databases">
        <title>Sequencing the genomes of 1000 actinobacteria strains.</title>
        <authorList>
            <person name="Klenk H.-P."/>
        </authorList>
    </citation>
    <scope>NUCLEOTIDE SEQUENCE [LARGE SCALE GENOMIC DNA]</scope>
    <source>
        <strain evidence="2 3">DSM 12335</strain>
    </source>
</reference>
<dbReference type="AlphaFoldDB" id="A0A542YM42"/>
<feature type="region of interest" description="Disordered" evidence="1">
    <location>
        <begin position="104"/>
        <end position="136"/>
    </location>
</feature>
<dbReference type="InterPro" id="IPR000415">
    <property type="entry name" value="Nitroreductase-like"/>
</dbReference>
<keyword evidence="3" id="KW-1185">Reference proteome</keyword>
<evidence type="ECO:0000256" key="1">
    <source>
        <dbReference type="SAM" id="MobiDB-lite"/>
    </source>
</evidence>
<dbReference type="Gene3D" id="3.40.109.10">
    <property type="entry name" value="NADH Oxidase"/>
    <property type="match status" value="1"/>
</dbReference>